<keyword evidence="1" id="KW-1133">Transmembrane helix</keyword>
<sequence>MEPFIPLISEVGFPIAVTLFVLYRMEAKLDHVVQSIQSLPERLSGK</sequence>
<keyword evidence="3" id="KW-1185">Reference proteome</keyword>
<feature type="transmembrane region" description="Helical" evidence="1">
    <location>
        <begin position="6"/>
        <end position="23"/>
    </location>
</feature>
<proteinExistence type="predicted"/>
<gene>
    <name evidence="2" type="ORF">F4V44_26470</name>
</gene>
<dbReference type="InterPro" id="IPR024419">
    <property type="entry name" value="YvrJ"/>
</dbReference>
<keyword evidence="1" id="KW-0472">Membrane</keyword>
<keyword evidence="1" id="KW-0812">Transmembrane</keyword>
<organism evidence="2 3">
    <name type="scientific">Niallia endozanthoxylica</name>
    <dbReference type="NCBI Taxonomy" id="2036016"/>
    <lineage>
        <taxon>Bacteria</taxon>
        <taxon>Bacillati</taxon>
        <taxon>Bacillota</taxon>
        <taxon>Bacilli</taxon>
        <taxon>Bacillales</taxon>
        <taxon>Bacillaceae</taxon>
        <taxon>Niallia</taxon>
    </lineage>
</organism>
<protein>
    <submittedName>
        <fullName evidence="2">YvrJ family protein</fullName>
    </submittedName>
</protein>
<evidence type="ECO:0000256" key="1">
    <source>
        <dbReference type="SAM" id="Phobius"/>
    </source>
</evidence>
<evidence type="ECO:0000313" key="2">
    <source>
        <dbReference type="EMBL" id="KAA9011783.1"/>
    </source>
</evidence>
<dbReference type="OrthoDB" id="2662123at2"/>
<evidence type="ECO:0000313" key="3">
    <source>
        <dbReference type="Proteomes" id="UP000326671"/>
    </source>
</evidence>
<reference evidence="2 3" key="1">
    <citation type="submission" date="2019-09" db="EMBL/GenBank/DDBJ databases">
        <title>Whole genome sequences of isolates from the Mars Exploration Rovers.</title>
        <authorList>
            <person name="Seuylemezian A."/>
            <person name="Vaishampayan P."/>
        </authorList>
    </citation>
    <scope>NUCLEOTIDE SEQUENCE [LARGE SCALE GENOMIC DNA]</scope>
    <source>
        <strain evidence="2 3">MER_TA_151</strain>
    </source>
</reference>
<dbReference type="Pfam" id="PF12841">
    <property type="entry name" value="YvrJ"/>
    <property type="match status" value="1"/>
</dbReference>
<dbReference type="AlphaFoldDB" id="A0A5J5GW31"/>
<dbReference type="Proteomes" id="UP000326671">
    <property type="component" value="Unassembled WGS sequence"/>
</dbReference>
<name>A0A5J5GW31_9BACI</name>
<comment type="caution">
    <text evidence="2">The sequence shown here is derived from an EMBL/GenBank/DDBJ whole genome shotgun (WGS) entry which is preliminary data.</text>
</comment>
<dbReference type="EMBL" id="VYKL01000067">
    <property type="protein sequence ID" value="KAA9011783.1"/>
    <property type="molecule type" value="Genomic_DNA"/>
</dbReference>
<accession>A0A5J5GW31</accession>
<dbReference type="RefSeq" id="WP_150442977.1">
    <property type="nucleotide sequence ID" value="NZ_VYKL01000067.1"/>
</dbReference>